<feature type="modified residue" description="N6-(pyridoxal phosphate)lysine" evidence="4">
    <location>
        <position position="186"/>
    </location>
</feature>
<dbReference type="InterPro" id="IPR000653">
    <property type="entry name" value="DegT/StrS_aminotransferase"/>
</dbReference>
<evidence type="ECO:0000256" key="5">
    <source>
        <dbReference type="RuleBase" id="RU004508"/>
    </source>
</evidence>
<keyword evidence="1 4" id="KW-0663">Pyridoxal phosphate</keyword>
<dbReference type="Pfam" id="PF01041">
    <property type="entry name" value="DegT_DnrJ_EryC1"/>
    <property type="match status" value="1"/>
</dbReference>
<dbReference type="SUPFAM" id="SSF53383">
    <property type="entry name" value="PLP-dependent transferases"/>
    <property type="match status" value="1"/>
</dbReference>
<dbReference type="InterPro" id="IPR015422">
    <property type="entry name" value="PyrdxlP-dep_Trfase_small"/>
</dbReference>
<dbReference type="CDD" id="cd00616">
    <property type="entry name" value="AHBA_syn"/>
    <property type="match status" value="1"/>
</dbReference>
<dbReference type="PANTHER" id="PTHR30244">
    <property type="entry name" value="TRANSAMINASE"/>
    <property type="match status" value="1"/>
</dbReference>
<gene>
    <name evidence="6" type="ORF">G3570_08625</name>
</gene>
<dbReference type="AlphaFoldDB" id="A0A6M1T3Y0"/>
<dbReference type="InterPro" id="IPR015421">
    <property type="entry name" value="PyrdxlP-dep_Trfase_major"/>
</dbReference>
<dbReference type="Gene3D" id="3.40.640.10">
    <property type="entry name" value="Type I PLP-dependent aspartate aminotransferase-like (Major domain)"/>
    <property type="match status" value="1"/>
</dbReference>
<name>A0A6M1T3Y0_9BACT</name>
<dbReference type="RefSeq" id="WP_165141363.1">
    <property type="nucleotide sequence ID" value="NZ_JAALLT010000003.1"/>
</dbReference>
<dbReference type="Gene3D" id="3.90.1150.10">
    <property type="entry name" value="Aspartate Aminotransferase, domain 1"/>
    <property type="match status" value="1"/>
</dbReference>
<sequence>MGIEFLNFEAFHSPIRDEMVETFKEIYDSNSLILGEHLNQFERNYATLSSTDQAIGVSNGLDALFLSLKSLGIGKGDEVIVPSNTYIATVLAVSYTGAKPVFAEPDTATYNLDPNNLENAITPKTRAVIPVHLYGQACEMDSIVAVANNHDLYVIEDNAQAHGAKFLSKPTGSWGVVNATSFYPTKNLGALGDAGAVTTDDNKLAQKIRILRNYGSSEKYINKEIGYNKRLDELQAAFLNIKMKYLKKWTAQRQVIAGWYNDELNGIGDLILPQEHPNSTHVYHLYVIRTGQREGLQKYLKKHDIGTLIHYPIPPHLQRAYSELNYKKGAFPVAEQLANEVLSIPIWPGMSEEQADEVIREIKQFF</sequence>
<evidence type="ECO:0000256" key="4">
    <source>
        <dbReference type="PIRSR" id="PIRSR000390-2"/>
    </source>
</evidence>
<keyword evidence="6" id="KW-0032">Aminotransferase</keyword>
<dbReference type="GO" id="GO:0030170">
    <property type="term" value="F:pyridoxal phosphate binding"/>
    <property type="evidence" value="ECO:0007669"/>
    <property type="project" value="TreeGrafter"/>
</dbReference>
<dbReference type="PIRSF" id="PIRSF000390">
    <property type="entry name" value="PLP_StrS"/>
    <property type="match status" value="1"/>
</dbReference>
<dbReference type="Proteomes" id="UP000473278">
    <property type="component" value="Unassembled WGS sequence"/>
</dbReference>
<comment type="caution">
    <text evidence="6">The sequence shown here is derived from an EMBL/GenBank/DDBJ whole genome shotgun (WGS) entry which is preliminary data.</text>
</comment>
<evidence type="ECO:0000313" key="7">
    <source>
        <dbReference type="Proteomes" id="UP000473278"/>
    </source>
</evidence>
<organism evidence="6 7">
    <name type="scientific">Halalkalibaculum roseum</name>
    <dbReference type="NCBI Taxonomy" id="2709311"/>
    <lineage>
        <taxon>Bacteria</taxon>
        <taxon>Pseudomonadati</taxon>
        <taxon>Balneolota</taxon>
        <taxon>Balneolia</taxon>
        <taxon>Balneolales</taxon>
        <taxon>Balneolaceae</taxon>
        <taxon>Halalkalibaculum</taxon>
    </lineage>
</organism>
<evidence type="ECO:0000256" key="3">
    <source>
        <dbReference type="PIRSR" id="PIRSR000390-1"/>
    </source>
</evidence>
<accession>A0A6M1T3Y0</accession>
<evidence type="ECO:0000313" key="6">
    <source>
        <dbReference type="EMBL" id="NGP76695.1"/>
    </source>
</evidence>
<protein>
    <submittedName>
        <fullName evidence="6">DegT/DnrJ/EryC1/StrS family aminotransferase</fullName>
    </submittedName>
</protein>
<keyword evidence="7" id="KW-1185">Reference proteome</keyword>
<dbReference type="PANTHER" id="PTHR30244:SF36">
    <property type="entry name" value="3-OXO-GLUCOSE-6-PHOSPHATE:GLUTAMATE AMINOTRANSFERASE"/>
    <property type="match status" value="1"/>
</dbReference>
<dbReference type="InterPro" id="IPR015424">
    <property type="entry name" value="PyrdxlP-dep_Trfase"/>
</dbReference>
<keyword evidence="6" id="KW-0808">Transferase</keyword>
<evidence type="ECO:0000256" key="1">
    <source>
        <dbReference type="ARBA" id="ARBA00022898"/>
    </source>
</evidence>
<proteinExistence type="inferred from homology"/>
<comment type="similarity">
    <text evidence="2 5">Belongs to the DegT/DnrJ/EryC1 family.</text>
</comment>
<dbReference type="EMBL" id="JAALLT010000003">
    <property type="protein sequence ID" value="NGP76695.1"/>
    <property type="molecule type" value="Genomic_DNA"/>
</dbReference>
<dbReference type="GO" id="GO:0008483">
    <property type="term" value="F:transaminase activity"/>
    <property type="evidence" value="ECO:0007669"/>
    <property type="project" value="UniProtKB-KW"/>
</dbReference>
<feature type="active site" description="Proton acceptor" evidence="3">
    <location>
        <position position="186"/>
    </location>
</feature>
<evidence type="ECO:0000256" key="2">
    <source>
        <dbReference type="ARBA" id="ARBA00037999"/>
    </source>
</evidence>
<reference evidence="6 7" key="1">
    <citation type="submission" date="2020-02" db="EMBL/GenBank/DDBJ databases">
        <title>Balneolaceae bacterium YR4-1, complete genome.</title>
        <authorList>
            <person name="Li Y."/>
            <person name="Wu S."/>
        </authorList>
    </citation>
    <scope>NUCLEOTIDE SEQUENCE [LARGE SCALE GENOMIC DNA]</scope>
    <source>
        <strain evidence="6 7">YR4-1</strain>
    </source>
</reference>
<dbReference type="GO" id="GO:0000271">
    <property type="term" value="P:polysaccharide biosynthetic process"/>
    <property type="evidence" value="ECO:0007669"/>
    <property type="project" value="TreeGrafter"/>
</dbReference>